<keyword evidence="6 10" id="KW-0378">Hydrolase</keyword>
<keyword evidence="4 9" id="KW-0479">Metal-binding</keyword>
<dbReference type="CDD" id="cd00091">
    <property type="entry name" value="NUC"/>
    <property type="match status" value="1"/>
</dbReference>
<comment type="cofactor">
    <cofactor evidence="1 10">
        <name>Mg(2+)</name>
        <dbReference type="ChEBI" id="CHEBI:18420"/>
    </cofactor>
</comment>
<dbReference type="PANTHER" id="PTHR13966">
    <property type="entry name" value="ENDONUCLEASE RELATED"/>
    <property type="match status" value="1"/>
</dbReference>
<dbReference type="Proteomes" id="UP000260814">
    <property type="component" value="Unassembled WGS sequence"/>
</dbReference>
<dbReference type="PANTHER" id="PTHR13966:SF5">
    <property type="entry name" value="ENDONUCLEASE G, MITOCHONDRIAL"/>
    <property type="match status" value="1"/>
</dbReference>
<keyword evidence="12" id="KW-0472">Membrane</keyword>
<evidence type="ECO:0000256" key="8">
    <source>
        <dbReference type="PIRSR" id="PIRSR640255-1"/>
    </source>
</evidence>
<feature type="active site" description="Proton acceptor" evidence="8">
    <location>
        <position position="159"/>
    </location>
</feature>
<evidence type="ECO:0000256" key="12">
    <source>
        <dbReference type="SAM" id="Phobius"/>
    </source>
</evidence>
<feature type="region of interest" description="Disordered" evidence="11">
    <location>
        <begin position="54"/>
        <end position="78"/>
    </location>
</feature>
<reference evidence="15 16" key="1">
    <citation type="submission" date="2018-08" db="EMBL/GenBank/DDBJ databases">
        <title>A genome reference for cultivated species of the human gut microbiota.</title>
        <authorList>
            <person name="Zou Y."/>
            <person name="Xue W."/>
            <person name="Luo G."/>
        </authorList>
    </citation>
    <scope>NUCLEOTIDE SEQUENCE [LARGE SCALE GENOMIC DNA]</scope>
    <source>
        <strain evidence="15 16">OM06-2</strain>
    </source>
</reference>
<dbReference type="GO" id="GO:0046872">
    <property type="term" value="F:metal ion binding"/>
    <property type="evidence" value="ECO:0007669"/>
    <property type="project" value="UniProtKB-KW"/>
</dbReference>
<keyword evidence="5 10" id="KW-0255">Endonuclease</keyword>
<feature type="compositionally biased region" description="Basic and acidic residues" evidence="11">
    <location>
        <begin position="54"/>
        <end position="67"/>
    </location>
</feature>
<gene>
    <name evidence="15" type="ORF">DXB87_06555</name>
</gene>
<dbReference type="Gene3D" id="3.40.570.10">
    <property type="entry name" value="Extracellular Endonuclease, subunit A"/>
    <property type="match status" value="1"/>
</dbReference>
<dbReference type="InterPro" id="IPR044925">
    <property type="entry name" value="His-Me_finger_sf"/>
</dbReference>
<keyword evidence="7" id="KW-0460">Magnesium</keyword>
<evidence type="ECO:0000256" key="9">
    <source>
        <dbReference type="PIRSR" id="PIRSR640255-2"/>
    </source>
</evidence>
<comment type="similarity">
    <text evidence="2 10">Belongs to the DNA/RNA non-specific endonuclease family.</text>
</comment>
<evidence type="ECO:0000256" key="1">
    <source>
        <dbReference type="ARBA" id="ARBA00001946"/>
    </source>
</evidence>
<comment type="caution">
    <text evidence="15">The sequence shown here is derived from an EMBL/GenBank/DDBJ whole genome shotgun (WGS) entry which is preliminary data.</text>
</comment>
<dbReference type="InterPro" id="IPR044929">
    <property type="entry name" value="DNA/RNA_non-sp_Endonuclease_sf"/>
</dbReference>
<protein>
    <recommendedName>
        <fullName evidence="10">Endonuclease</fullName>
        <ecNumber evidence="10">3.1.30.-</ecNumber>
    </recommendedName>
</protein>
<evidence type="ECO:0000256" key="7">
    <source>
        <dbReference type="ARBA" id="ARBA00022842"/>
    </source>
</evidence>
<dbReference type="GO" id="GO:0003676">
    <property type="term" value="F:nucleic acid binding"/>
    <property type="evidence" value="ECO:0007669"/>
    <property type="project" value="InterPro"/>
</dbReference>
<feature type="domain" description="ENPP1-3/EXOG-like endonuclease/phosphodiesterase" evidence="13">
    <location>
        <begin position="98"/>
        <end position="291"/>
    </location>
</feature>
<dbReference type="GO" id="GO:0016787">
    <property type="term" value="F:hydrolase activity"/>
    <property type="evidence" value="ECO:0007669"/>
    <property type="project" value="UniProtKB-KW"/>
</dbReference>
<evidence type="ECO:0000313" key="15">
    <source>
        <dbReference type="EMBL" id="RGM91721.1"/>
    </source>
</evidence>
<keyword evidence="3 10" id="KW-0540">Nuclease</keyword>
<dbReference type="SUPFAM" id="SSF54060">
    <property type="entry name" value="His-Me finger endonucleases"/>
    <property type="match status" value="1"/>
</dbReference>
<keyword evidence="12" id="KW-0812">Transmembrane</keyword>
<evidence type="ECO:0000256" key="6">
    <source>
        <dbReference type="ARBA" id="ARBA00022801"/>
    </source>
</evidence>
<evidence type="ECO:0000256" key="4">
    <source>
        <dbReference type="ARBA" id="ARBA00022723"/>
    </source>
</evidence>
<evidence type="ECO:0000259" key="13">
    <source>
        <dbReference type="SMART" id="SM00477"/>
    </source>
</evidence>
<evidence type="ECO:0000256" key="2">
    <source>
        <dbReference type="ARBA" id="ARBA00010052"/>
    </source>
</evidence>
<sequence>MGKKKRSSSTGSLKGFILLLLILGGGVYFYQNQQNLPEAKELTKELSHTLEKAQKEVTQRLPEKSQDETEAQPSASRISSKLEIPVMLTKREEIKLQRTGYTVSYNNFYKTPNWVAWELTRQETKGSEERKNRFVPDPDLPEPRVEHADYTRSGYDRGHMAPAADMKWSKKAMEESFYMSNICPQNQKLNRDDWGDLEELCRSWARKYGTVYIACGPIYDKKQPKRIGEHRVAVPDRFFKVVLIYNRKSPIAMGFLFDNKAHHQALEKYMVPVDSVEKVTGMDFFSKLPDDVENRIEADIPALPSGR</sequence>
<organism evidence="15 16">
    <name type="scientific">Phocaeicola plebeius</name>
    <dbReference type="NCBI Taxonomy" id="310297"/>
    <lineage>
        <taxon>Bacteria</taxon>
        <taxon>Pseudomonadati</taxon>
        <taxon>Bacteroidota</taxon>
        <taxon>Bacteroidia</taxon>
        <taxon>Bacteroidales</taxon>
        <taxon>Bacteroidaceae</taxon>
        <taxon>Phocaeicola</taxon>
    </lineage>
</organism>
<evidence type="ECO:0000313" key="16">
    <source>
        <dbReference type="Proteomes" id="UP000260814"/>
    </source>
</evidence>
<dbReference type="SMART" id="SM00892">
    <property type="entry name" value="Endonuclease_NS"/>
    <property type="match status" value="1"/>
</dbReference>
<evidence type="ECO:0000256" key="3">
    <source>
        <dbReference type="ARBA" id="ARBA00022722"/>
    </source>
</evidence>
<dbReference type="PROSITE" id="PS01070">
    <property type="entry name" value="NUCLEASE_NON_SPEC"/>
    <property type="match status" value="1"/>
</dbReference>
<dbReference type="EMBL" id="QSTW01000006">
    <property type="protein sequence ID" value="RGM91721.1"/>
    <property type="molecule type" value="Genomic_DNA"/>
</dbReference>
<dbReference type="SMART" id="SM00477">
    <property type="entry name" value="NUC"/>
    <property type="match status" value="1"/>
</dbReference>
<keyword evidence="12" id="KW-1133">Transmembrane helix</keyword>
<feature type="transmembrane region" description="Helical" evidence="12">
    <location>
        <begin position="12"/>
        <end position="30"/>
    </location>
</feature>
<dbReference type="InterPro" id="IPR040255">
    <property type="entry name" value="Non-specific_endonuclease"/>
</dbReference>
<dbReference type="EC" id="3.1.30.-" evidence="10"/>
<feature type="domain" description="DNA/RNA non-specific endonuclease/pyrophosphatase/phosphodiesterase" evidence="14">
    <location>
        <begin position="97"/>
        <end position="291"/>
    </location>
</feature>
<dbReference type="AlphaFoldDB" id="A0A3E4ZAH4"/>
<dbReference type="InterPro" id="IPR001604">
    <property type="entry name" value="Endo_G_ENPP1-like_dom"/>
</dbReference>
<dbReference type="RefSeq" id="WP_117701572.1">
    <property type="nucleotide sequence ID" value="NZ_QSTW01000006.1"/>
</dbReference>
<evidence type="ECO:0000256" key="10">
    <source>
        <dbReference type="RuleBase" id="RU366055"/>
    </source>
</evidence>
<dbReference type="Pfam" id="PF01223">
    <property type="entry name" value="Endonuclease_NS"/>
    <property type="match status" value="1"/>
</dbReference>
<dbReference type="GO" id="GO:0004519">
    <property type="term" value="F:endonuclease activity"/>
    <property type="evidence" value="ECO:0007669"/>
    <property type="project" value="UniProtKB-UniRule"/>
</dbReference>
<name>A0A3E4ZAH4_9BACT</name>
<proteinExistence type="inferred from homology"/>
<feature type="region of interest" description="Disordered" evidence="11">
    <location>
        <begin position="126"/>
        <end position="153"/>
    </location>
</feature>
<dbReference type="InterPro" id="IPR018524">
    <property type="entry name" value="DNA/RNA_endonuclease_AS"/>
</dbReference>
<evidence type="ECO:0000259" key="14">
    <source>
        <dbReference type="SMART" id="SM00892"/>
    </source>
</evidence>
<accession>A0A3E4ZAH4</accession>
<evidence type="ECO:0000256" key="11">
    <source>
        <dbReference type="SAM" id="MobiDB-lite"/>
    </source>
</evidence>
<evidence type="ECO:0000256" key="5">
    <source>
        <dbReference type="ARBA" id="ARBA00022759"/>
    </source>
</evidence>
<dbReference type="InterPro" id="IPR020821">
    <property type="entry name" value="ENPP1-3/EXOG-like_nuc-like"/>
</dbReference>
<feature type="binding site" evidence="9">
    <location>
        <position position="190"/>
    </location>
    <ligand>
        <name>Mg(2+)</name>
        <dbReference type="ChEBI" id="CHEBI:18420"/>
        <note>catalytic</note>
    </ligand>
</feature>